<evidence type="ECO:0000313" key="3">
    <source>
        <dbReference type="WBParaSite" id="PTRK_0001108500.1"/>
    </source>
</evidence>
<keyword evidence="1" id="KW-1133">Transmembrane helix</keyword>
<dbReference type="AlphaFoldDB" id="A0A0N4ZRE9"/>
<name>A0A0N4ZRE9_PARTI</name>
<keyword evidence="1" id="KW-0472">Membrane</keyword>
<dbReference type="WBParaSite" id="PTRK_0001108500.1">
    <property type="protein sequence ID" value="PTRK_0001108500.1"/>
    <property type="gene ID" value="PTRK_0001108500"/>
</dbReference>
<protein>
    <submittedName>
        <fullName evidence="3">Uncharacterized protein</fullName>
    </submittedName>
</protein>
<keyword evidence="2" id="KW-1185">Reference proteome</keyword>
<evidence type="ECO:0000313" key="2">
    <source>
        <dbReference type="Proteomes" id="UP000038045"/>
    </source>
</evidence>
<sequence length="206" mass="24302">MYLLNYIYILIITLFIIKSYAIKEYKWDSERQAAARFLTEKIFGAVMNKEILKVLHLPDNAQFNRLKYKKFTKNYKSLGFKRVNGVSRSKLNSLVENSIVRINEPSLKHSKIIFTNSMLDKSKIKSYGNFKINKFIKNEKFGNLKPKYYENSSLKNNYIRKMIKVEPSPYIRELAYEDHDLDIVAPNLAGIKTFVVDEPLRMKHIF</sequence>
<reference evidence="3" key="1">
    <citation type="submission" date="2017-02" db="UniProtKB">
        <authorList>
            <consortium name="WormBaseParasite"/>
        </authorList>
    </citation>
    <scope>IDENTIFICATION</scope>
</reference>
<dbReference type="Proteomes" id="UP000038045">
    <property type="component" value="Unplaced"/>
</dbReference>
<organism evidence="2 3">
    <name type="scientific">Parastrongyloides trichosuri</name>
    <name type="common">Possum-specific nematode worm</name>
    <dbReference type="NCBI Taxonomy" id="131310"/>
    <lineage>
        <taxon>Eukaryota</taxon>
        <taxon>Metazoa</taxon>
        <taxon>Ecdysozoa</taxon>
        <taxon>Nematoda</taxon>
        <taxon>Chromadorea</taxon>
        <taxon>Rhabditida</taxon>
        <taxon>Tylenchina</taxon>
        <taxon>Panagrolaimomorpha</taxon>
        <taxon>Strongyloidoidea</taxon>
        <taxon>Strongyloididae</taxon>
        <taxon>Parastrongyloides</taxon>
    </lineage>
</organism>
<keyword evidence="1" id="KW-0812">Transmembrane</keyword>
<feature type="transmembrane region" description="Helical" evidence="1">
    <location>
        <begin position="6"/>
        <end position="22"/>
    </location>
</feature>
<proteinExistence type="predicted"/>
<accession>A0A0N4ZRE9</accession>
<evidence type="ECO:0000256" key="1">
    <source>
        <dbReference type="SAM" id="Phobius"/>
    </source>
</evidence>